<dbReference type="InterPro" id="IPR004046">
    <property type="entry name" value="GST_C"/>
</dbReference>
<reference evidence="5 6" key="1">
    <citation type="submission" date="2015-10" db="EMBL/GenBank/DDBJ databases">
        <title>Genome analyses suggest a sexual origin of heterokaryosis in a supposedly ancient asexual fungus.</title>
        <authorList>
            <person name="Ropars J."/>
            <person name="Sedzielewska K."/>
            <person name="Noel J."/>
            <person name="Charron P."/>
            <person name="Farinelli L."/>
            <person name="Marton T."/>
            <person name="Kruger M."/>
            <person name="Pelin A."/>
            <person name="Brachmann A."/>
            <person name="Corradi N."/>
        </authorList>
    </citation>
    <scope>NUCLEOTIDE SEQUENCE [LARGE SCALE GENOMIC DNA]</scope>
    <source>
        <strain evidence="5 6">A4</strain>
    </source>
</reference>
<comment type="similarity">
    <text evidence="1 2">Belongs to the GST superfamily.</text>
</comment>
<dbReference type="Gene3D" id="1.20.1050.10">
    <property type="match status" value="1"/>
</dbReference>
<dbReference type="AlphaFoldDB" id="A0A2I1FSQ5"/>
<keyword evidence="6" id="KW-1185">Reference proteome</keyword>
<comment type="caution">
    <text evidence="5">The sequence shown here is derived from an EMBL/GenBank/DDBJ whole genome shotgun (WGS) entry which is preliminary data.</text>
</comment>
<dbReference type="Proteomes" id="UP000234323">
    <property type="component" value="Unassembled WGS sequence"/>
</dbReference>
<dbReference type="PROSITE" id="PS50405">
    <property type="entry name" value="GST_CTER"/>
    <property type="match status" value="1"/>
</dbReference>
<evidence type="ECO:0000259" key="3">
    <source>
        <dbReference type="PROSITE" id="PS50404"/>
    </source>
</evidence>
<name>A0A2I1FSQ5_9GLOM</name>
<evidence type="ECO:0000313" key="5">
    <source>
        <dbReference type="EMBL" id="PKY37411.1"/>
    </source>
</evidence>
<dbReference type="PANTHER" id="PTHR44051">
    <property type="entry name" value="GLUTATHIONE S-TRANSFERASE-RELATED"/>
    <property type="match status" value="1"/>
</dbReference>
<dbReference type="VEuPathDB" id="FungiDB:RhiirA1_375418"/>
<dbReference type="SFLD" id="SFLDG00358">
    <property type="entry name" value="Main_(cytGST)"/>
    <property type="match status" value="1"/>
</dbReference>
<dbReference type="SFLD" id="SFLDG01150">
    <property type="entry name" value="Main.1:_Beta-like"/>
    <property type="match status" value="1"/>
</dbReference>
<evidence type="ECO:0000259" key="4">
    <source>
        <dbReference type="PROSITE" id="PS50405"/>
    </source>
</evidence>
<dbReference type="EMBL" id="LLXI01000002">
    <property type="protein sequence ID" value="PKY37411.1"/>
    <property type="molecule type" value="Genomic_DNA"/>
</dbReference>
<dbReference type="GO" id="GO:0016740">
    <property type="term" value="F:transferase activity"/>
    <property type="evidence" value="ECO:0007669"/>
    <property type="project" value="UniProtKB-KW"/>
</dbReference>
<dbReference type="InterPro" id="IPR010987">
    <property type="entry name" value="Glutathione-S-Trfase_C-like"/>
</dbReference>
<dbReference type="SUPFAM" id="SSF47616">
    <property type="entry name" value="GST C-terminal domain-like"/>
    <property type="match status" value="1"/>
</dbReference>
<keyword evidence="5" id="KW-0808">Transferase</keyword>
<dbReference type="InterPro" id="IPR040079">
    <property type="entry name" value="Glutathione_S-Trfase"/>
</dbReference>
<dbReference type="SUPFAM" id="SSF52833">
    <property type="entry name" value="Thioredoxin-like"/>
    <property type="match status" value="1"/>
</dbReference>
<accession>A0A2I1FSQ5</accession>
<dbReference type="Pfam" id="PF02798">
    <property type="entry name" value="GST_N"/>
    <property type="match status" value="1"/>
</dbReference>
<organism evidence="5 6">
    <name type="scientific">Rhizophagus irregularis</name>
    <dbReference type="NCBI Taxonomy" id="588596"/>
    <lineage>
        <taxon>Eukaryota</taxon>
        <taxon>Fungi</taxon>
        <taxon>Fungi incertae sedis</taxon>
        <taxon>Mucoromycota</taxon>
        <taxon>Glomeromycotina</taxon>
        <taxon>Glomeromycetes</taxon>
        <taxon>Glomerales</taxon>
        <taxon>Glomeraceae</taxon>
        <taxon>Rhizophagus</taxon>
    </lineage>
</organism>
<dbReference type="InterPro" id="IPR036282">
    <property type="entry name" value="Glutathione-S-Trfase_C_sf"/>
</dbReference>
<feature type="domain" description="GST C-terminal" evidence="4">
    <location>
        <begin position="117"/>
        <end position="242"/>
    </location>
</feature>
<evidence type="ECO:0000256" key="1">
    <source>
        <dbReference type="ARBA" id="ARBA00007409"/>
    </source>
</evidence>
<dbReference type="PROSITE" id="PS50404">
    <property type="entry name" value="GST_NTER"/>
    <property type="match status" value="1"/>
</dbReference>
<gene>
    <name evidence="5" type="ORF">RhiirA4_505668</name>
</gene>
<dbReference type="PANTHER" id="PTHR44051:SF8">
    <property type="entry name" value="GLUTATHIONE S-TRANSFERASE GSTA"/>
    <property type="match status" value="1"/>
</dbReference>
<dbReference type="Gene3D" id="3.40.30.10">
    <property type="entry name" value="Glutaredoxin"/>
    <property type="match status" value="1"/>
</dbReference>
<dbReference type="Pfam" id="PF00043">
    <property type="entry name" value="GST_C"/>
    <property type="match status" value="1"/>
</dbReference>
<dbReference type="InterPro" id="IPR004045">
    <property type="entry name" value="Glutathione_S-Trfase_N"/>
</dbReference>
<sequence>MAKSLRTISLNNYFKWLSVVKLHHFTTPDITLYSAGTPNGQKVSIALEELGIPYKAREISFKDNEQKQPWFLKINPNGRIPAITDHSRGDFHVFESGAIMIYLCEHYDPEEKLLPKDPNLRSQVIQWIMFQMGGLGPMQGQAIHFSKYAPEKILYAIKRYTDETKRLYSGLNSALEGKEYLVGNKFTLADAISFPWVREYFLADIPSIDEFPNLKAWVARISERPAVQKGLNVPTPDIVQEILDNPEKLNELVKRAQSVFKWKSVGEK</sequence>
<dbReference type="SFLD" id="SFLDG01151">
    <property type="entry name" value="Main.2:_Nu-like"/>
    <property type="match status" value="1"/>
</dbReference>
<dbReference type="VEuPathDB" id="FungiDB:FUN_012819"/>
<dbReference type="SFLD" id="SFLDS00019">
    <property type="entry name" value="Glutathione_Transferase_(cytos"/>
    <property type="match status" value="1"/>
</dbReference>
<protein>
    <submittedName>
        <fullName evidence="5">Glutathione S-transferase</fullName>
    </submittedName>
</protein>
<evidence type="ECO:0000256" key="2">
    <source>
        <dbReference type="RuleBase" id="RU003494"/>
    </source>
</evidence>
<feature type="domain" description="GST N-terminal" evidence="3">
    <location>
        <begin position="27"/>
        <end position="111"/>
    </location>
</feature>
<proteinExistence type="inferred from homology"/>
<dbReference type="CDD" id="cd03048">
    <property type="entry name" value="GST_N_Ure2p_like"/>
    <property type="match status" value="1"/>
</dbReference>
<dbReference type="InterPro" id="IPR036249">
    <property type="entry name" value="Thioredoxin-like_sf"/>
</dbReference>
<evidence type="ECO:0000313" key="6">
    <source>
        <dbReference type="Proteomes" id="UP000234323"/>
    </source>
</evidence>